<comment type="similarity">
    <text evidence="1">Belongs to the peptidase M20A family.</text>
</comment>
<evidence type="ECO:0000256" key="1">
    <source>
        <dbReference type="PIRNR" id="PIRNR037226"/>
    </source>
</evidence>
<dbReference type="EMBL" id="LTBA01000042">
    <property type="protein sequence ID" value="KYH31896.1"/>
    <property type="molecule type" value="Genomic_DNA"/>
</dbReference>
<dbReference type="PATRIC" id="fig|1121338.3.peg.2376"/>
<dbReference type="InterPro" id="IPR036264">
    <property type="entry name" value="Bact_exopeptidase_dim_dom"/>
</dbReference>
<keyword evidence="2" id="KW-0378">Hydrolase</keyword>
<sequence length="385" mass="43327">MKQEIITYLSTLKEELFQLSYFLYTNPEKSFEEYKAKDYITNLLKKYNFNITHNYMNIPTAFYAEYGTGHPKICYICKFSASSFENTHIYGNNMNCSMSVGAALGLSKIISKTKGTVILLGCPGDDFNGSELTMAKQGIFEDIDVVIAPHSDVKNFESGTSMTVMPMQIEYLSNDSIEKNTLNYYSPLDACLFTFNALGILLKNTCNECSIDGISIEGAKNPYIYPSYAKAKFYIRTQNDEYAEILEDKIRNFIKALSPILNVKSNISFFELPSQSLLTNKALSRLFEHNLKESGIINIDCCKDYKVGLSIGSISHTTPCIYPSIGIVNDTTVIFPSKEFAECTVSEFGKEILLKACQALALTGLDIIEKEELLREMTEELYKNT</sequence>
<dbReference type="GO" id="GO:0071713">
    <property type="term" value="F:para-aminobenzoyl-glutamate hydrolase activity"/>
    <property type="evidence" value="ECO:0007669"/>
    <property type="project" value="TreeGrafter"/>
</dbReference>
<dbReference type="SUPFAM" id="SSF53187">
    <property type="entry name" value="Zn-dependent exopeptidases"/>
    <property type="match status" value="1"/>
</dbReference>
<dbReference type="GO" id="GO:0016805">
    <property type="term" value="F:dipeptidase activity"/>
    <property type="evidence" value="ECO:0007669"/>
    <property type="project" value="InterPro"/>
</dbReference>
<organism evidence="2 3">
    <name type="scientific">Clostridium tepidiprofundi DSM 19306</name>
    <dbReference type="NCBI Taxonomy" id="1121338"/>
    <lineage>
        <taxon>Bacteria</taxon>
        <taxon>Bacillati</taxon>
        <taxon>Bacillota</taxon>
        <taxon>Clostridia</taxon>
        <taxon>Eubacteriales</taxon>
        <taxon>Clostridiaceae</taxon>
        <taxon>Clostridium</taxon>
    </lineage>
</organism>
<reference evidence="2 3" key="1">
    <citation type="submission" date="2016-02" db="EMBL/GenBank/DDBJ databases">
        <title>Genome sequence of Clostridium tepidiprofundi DSM 19306.</title>
        <authorList>
            <person name="Poehlein A."/>
            <person name="Daniel R."/>
        </authorList>
    </citation>
    <scope>NUCLEOTIDE SEQUENCE [LARGE SCALE GENOMIC DNA]</scope>
    <source>
        <strain evidence="2 3">DSM 19306</strain>
    </source>
</reference>
<dbReference type="RefSeq" id="WP_066826789.1">
    <property type="nucleotide sequence ID" value="NZ_LTBA01000042.1"/>
</dbReference>
<name>A0A151AW71_9CLOT</name>
<accession>A0A151AW71</accession>
<dbReference type="PANTHER" id="PTHR30575">
    <property type="entry name" value="PEPTIDASE M20"/>
    <property type="match status" value="1"/>
</dbReference>
<dbReference type="InterPro" id="IPR052030">
    <property type="entry name" value="Peptidase_M20/M20A_hydrolases"/>
</dbReference>
<evidence type="ECO:0000313" key="3">
    <source>
        <dbReference type="Proteomes" id="UP000075531"/>
    </source>
</evidence>
<dbReference type="SUPFAM" id="SSF55031">
    <property type="entry name" value="Bacterial exopeptidase dimerisation domain"/>
    <property type="match status" value="1"/>
</dbReference>
<dbReference type="Gene3D" id="3.30.70.360">
    <property type="match status" value="1"/>
</dbReference>
<dbReference type="PANTHER" id="PTHR30575:SF0">
    <property type="entry name" value="XAA-ARG DIPEPTIDASE"/>
    <property type="match status" value="1"/>
</dbReference>
<comment type="caution">
    <text evidence="2">The sequence shown here is derived from an EMBL/GenBank/DDBJ whole genome shotgun (WGS) entry which is preliminary data.</text>
</comment>
<dbReference type="AlphaFoldDB" id="A0A151AW71"/>
<proteinExistence type="inferred from homology"/>
<evidence type="ECO:0000313" key="2">
    <source>
        <dbReference type="EMBL" id="KYH31896.1"/>
    </source>
</evidence>
<dbReference type="Proteomes" id="UP000075531">
    <property type="component" value="Unassembled WGS sequence"/>
</dbReference>
<dbReference type="OrthoDB" id="9781032at2"/>
<dbReference type="InterPro" id="IPR017144">
    <property type="entry name" value="Xaa-Arg_dipeptidase"/>
</dbReference>
<dbReference type="Gene3D" id="3.40.630.10">
    <property type="entry name" value="Zn peptidases"/>
    <property type="match status" value="1"/>
</dbReference>
<gene>
    <name evidence="2" type="primary">abgB</name>
    <name evidence="2" type="ORF">CLTEP_23000</name>
</gene>
<dbReference type="GO" id="GO:0046657">
    <property type="term" value="P:folic acid catabolic process"/>
    <property type="evidence" value="ECO:0007669"/>
    <property type="project" value="TreeGrafter"/>
</dbReference>
<dbReference type="GO" id="GO:0005737">
    <property type="term" value="C:cytoplasm"/>
    <property type="evidence" value="ECO:0007669"/>
    <property type="project" value="TreeGrafter"/>
</dbReference>
<dbReference type="PIRSF" id="PIRSF037226">
    <property type="entry name" value="Amidohydrolase_ACY1L2_prd"/>
    <property type="match status" value="1"/>
</dbReference>
<protein>
    <recommendedName>
        <fullName evidence="1">Peptidase M20 domain-containing protein 2</fullName>
    </recommendedName>
</protein>
<dbReference type="STRING" id="1121338.CLTEP_23000"/>
<keyword evidence="3" id="KW-1185">Reference proteome</keyword>